<gene>
    <name evidence="4" type="ORF">SCLAV_5441</name>
</gene>
<dbReference type="Gene3D" id="3.50.30.10">
    <property type="entry name" value="Phosphohistidine domain"/>
    <property type="match status" value="1"/>
</dbReference>
<evidence type="ECO:0000259" key="2">
    <source>
        <dbReference type="Pfam" id="PF00391"/>
    </source>
</evidence>
<accession>E2Q0G5</accession>
<keyword evidence="4" id="KW-0670">Pyruvate</keyword>
<keyword evidence="4" id="KW-0808">Transferase</keyword>
<reference evidence="4 5" key="1">
    <citation type="journal article" date="2010" name="Genome Biol. Evol.">
        <title>The sequence of a 1.8-mb bacterial linear plasmid reveals a rich evolutionary reservoir of secondary metabolic pathways.</title>
        <authorList>
            <person name="Medema M.H."/>
            <person name="Trefzer A."/>
            <person name="Kovalchuk A."/>
            <person name="van den Berg M."/>
            <person name="Mueller U."/>
            <person name="Heijne W."/>
            <person name="Wu L."/>
            <person name="Alam M.T."/>
            <person name="Ronning C.M."/>
            <person name="Nierman W.C."/>
            <person name="Bovenberg R.A.L."/>
            <person name="Breitling R."/>
            <person name="Takano E."/>
        </authorList>
    </citation>
    <scope>NUCLEOTIDE SEQUENCE [LARGE SCALE GENOMIC DNA]</scope>
    <source>
        <strain evidence="5">ATCC 27064 / DSM 738 / JCM 4710 / NBRC 13307 / NCIMB 12785 / NRRL 3585 / VKM Ac-602</strain>
    </source>
</reference>
<dbReference type="KEGG" id="sclf:BB341_01330"/>
<dbReference type="eggNOG" id="COG0574">
    <property type="taxonomic scope" value="Bacteria"/>
</dbReference>
<dbReference type="Proteomes" id="UP000002357">
    <property type="component" value="Chromosome"/>
</dbReference>
<dbReference type="GO" id="GO:0005524">
    <property type="term" value="F:ATP binding"/>
    <property type="evidence" value="ECO:0007669"/>
    <property type="project" value="InterPro"/>
</dbReference>
<dbReference type="EC" id="2.7.9.1" evidence="4"/>
<dbReference type="EMBL" id="CM000913">
    <property type="protein sequence ID" value="EFG10508.1"/>
    <property type="molecule type" value="Genomic_DNA"/>
</dbReference>
<keyword evidence="5" id="KW-1185">Reference proteome</keyword>
<protein>
    <submittedName>
        <fullName evidence="4">Pyruvate phosphate dikinase</fullName>
        <ecNumber evidence="4">2.7.9.1</ecNumber>
    </submittedName>
</protein>
<dbReference type="PANTHER" id="PTHR22931:SF9">
    <property type="entry name" value="PYRUVATE, PHOSPHATE DIKINASE 1, CHLOROPLASTIC"/>
    <property type="match status" value="1"/>
</dbReference>
<name>E2Q0G5_STRCL</name>
<feature type="region of interest" description="Disordered" evidence="1">
    <location>
        <begin position="1"/>
        <end position="24"/>
    </location>
</feature>
<evidence type="ECO:0000313" key="5">
    <source>
        <dbReference type="Proteomes" id="UP000002357"/>
    </source>
</evidence>
<dbReference type="SUPFAM" id="SSF52009">
    <property type="entry name" value="Phosphohistidine domain"/>
    <property type="match status" value="1"/>
</dbReference>
<dbReference type="SUPFAM" id="SSF56059">
    <property type="entry name" value="Glutathione synthetase ATP-binding domain-like"/>
    <property type="match status" value="2"/>
</dbReference>
<sequence>MSESSAPRRRTAEHPEGGAGAGRWVHPLSAGLGAPPDVIGGKAHGLVLLHRLGLPVPPGFVIGTDACRAFLRDGRFPPGLGTELATAVAGLEAATGRVFGGPERPLVVSVRSGGGVSMPGMMSTVLNVGLTGAATAGLAAETADPEFALDSRLRFLSGFAAALAGPGGRALTVAGADREIHGLREAREAERTAGTGTAGKTGETREIQAIREGATRSTSTGPGLGPVGLVAAAHRLESAIREGMGAPVPDDAPGQLEAAVAAVFSSWGTPRARTYRELHGIPHGSGTAVTVQAMVFGNRDGRSGSGVAFSRDPNTGEEVPFGEVLFGGQGEDVVSGGCPTRPLRELADREPTVWAGLLEALRRIEEHERDACYVEFTFEAGGLWLLQTRPGRFTGAAAVRVAVDLAEAGRIGRDEAVLRVSPHQLSRVRTPRIVVDGAEPVLVRGLGAAPGVATGRVATTADRAVRMAAWGPVILVRPETSPLDLHGLAAAEGVVTARGGPSGHAAVVARSMGKPAVVGAAGLTVDVAAACVRAGGHIVPEGTVIALDGTGGEVVVGEPRVVTPAADARLHRLLAWADGFAGRPPGGGPADGTWAGRLAAAQAVLRRG</sequence>
<dbReference type="Gene3D" id="1.10.189.10">
    <property type="entry name" value="Pyruvate Phosphate Dikinase, domain 2"/>
    <property type="match status" value="1"/>
</dbReference>
<dbReference type="Gene3D" id="3.30.470.20">
    <property type="entry name" value="ATP-grasp fold, B domain"/>
    <property type="match status" value="1"/>
</dbReference>
<dbReference type="Pfam" id="PF00391">
    <property type="entry name" value="PEP-utilizers"/>
    <property type="match status" value="1"/>
</dbReference>
<dbReference type="STRING" id="1901.BB341_01330"/>
<dbReference type="GeneID" id="93728163"/>
<dbReference type="GO" id="GO:0050242">
    <property type="term" value="F:pyruvate, phosphate dikinase activity"/>
    <property type="evidence" value="ECO:0007669"/>
    <property type="project" value="UniProtKB-EC"/>
</dbReference>
<dbReference type="InterPro" id="IPR002192">
    <property type="entry name" value="PPDK_AMP/ATP-bd"/>
</dbReference>
<keyword evidence="4" id="KW-0418">Kinase</keyword>
<dbReference type="Gene3D" id="3.30.1490.20">
    <property type="entry name" value="ATP-grasp fold, A domain"/>
    <property type="match status" value="1"/>
</dbReference>
<dbReference type="InterPro" id="IPR018274">
    <property type="entry name" value="PEP_util_AS"/>
</dbReference>
<dbReference type="InterPro" id="IPR008279">
    <property type="entry name" value="PEP-util_enz_mobile_dom"/>
</dbReference>
<dbReference type="InterPro" id="IPR010121">
    <property type="entry name" value="Pyruvate_phosphate_dikinase"/>
</dbReference>
<dbReference type="Pfam" id="PF01326">
    <property type="entry name" value="PPDK_N"/>
    <property type="match status" value="1"/>
</dbReference>
<feature type="domain" description="Pyruvate phosphate dikinase AMP/ATP-binding" evidence="3">
    <location>
        <begin position="74"/>
        <end position="337"/>
    </location>
</feature>
<evidence type="ECO:0000256" key="1">
    <source>
        <dbReference type="SAM" id="MobiDB-lite"/>
    </source>
</evidence>
<dbReference type="Gene3D" id="1.20.80.30">
    <property type="match status" value="1"/>
</dbReference>
<organism evidence="4 5">
    <name type="scientific">Streptomyces clavuligerus</name>
    <dbReference type="NCBI Taxonomy" id="1901"/>
    <lineage>
        <taxon>Bacteria</taxon>
        <taxon>Bacillati</taxon>
        <taxon>Actinomycetota</taxon>
        <taxon>Actinomycetes</taxon>
        <taxon>Kitasatosporales</taxon>
        <taxon>Streptomycetaceae</taxon>
        <taxon>Streptomyces</taxon>
    </lineage>
</organism>
<dbReference type="OrthoDB" id="9765468at2"/>
<dbReference type="GO" id="GO:0016301">
    <property type="term" value="F:kinase activity"/>
    <property type="evidence" value="ECO:0007669"/>
    <property type="project" value="UniProtKB-KW"/>
</dbReference>
<feature type="domain" description="PEP-utilising enzyme mobile" evidence="2">
    <location>
        <begin position="472"/>
        <end position="552"/>
    </location>
</feature>
<dbReference type="eggNOG" id="COG1080">
    <property type="taxonomic scope" value="Bacteria"/>
</dbReference>
<dbReference type="PROSITE" id="PS00370">
    <property type="entry name" value="PEP_ENZYMES_PHOS_SITE"/>
    <property type="match status" value="1"/>
</dbReference>
<evidence type="ECO:0000259" key="3">
    <source>
        <dbReference type="Pfam" id="PF01326"/>
    </source>
</evidence>
<dbReference type="PANTHER" id="PTHR22931">
    <property type="entry name" value="PHOSPHOENOLPYRUVATE DIKINASE-RELATED"/>
    <property type="match status" value="1"/>
</dbReference>
<dbReference type="RefSeq" id="WP_003962641.1">
    <property type="nucleotide sequence ID" value="NZ_CM000913.1"/>
</dbReference>
<dbReference type="AlphaFoldDB" id="E2Q0G5"/>
<evidence type="ECO:0000313" key="4">
    <source>
        <dbReference type="EMBL" id="EFG10508.1"/>
    </source>
</evidence>
<dbReference type="InterPro" id="IPR036637">
    <property type="entry name" value="Phosphohistidine_dom_sf"/>
</dbReference>
<dbReference type="InterPro" id="IPR013815">
    <property type="entry name" value="ATP_grasp_subdomain_1"/>
</dbReference>
<dbReference type="NCBIfam" id="NF004531">
    <property type="entry name" value="PRK05878.1"/>
    <property type="match status" value="1"/>
</dbReference>
<proteinExistence type="predicted"/>